<sequence length="189" mass="21424">MPDPIALDKDRLLLLKNRRLTQRLHTLFSELDGDEDLQRAFMQSPVEVLGLEVTGLRLDRSQAAAVNRFVFAALGNEEFRSWAEAYDREHGERSREEVLRDFSEALARTGDPALMRGLLTMLDSGVRLEDPLVETIIVKAESIAIGNWFIYKVSGHDDIDDLIVSPEQFQRISRQLVFRAQELSAGGEL</sequence>
<proteinExistence type="predicted"/>
<reference evidence="1 2" key="1">
    <citation type="submission" date="2021-01" db="EMBL/GenBank/DDBJ databases">
        <title>Whole genome shotgun sequence of Microbispora amethystogenes NBRC 101907.</title>
        <authorList>
            <person name="Komaki H."/>
            <person name="Tamura T."/>
        </authorList>
    </citation>
    <scope>NUCLEOTIDE SEQUENCE [LARGE SCALE GENOMIC DNA]</scope>
    <source>
        <strain evidence="1 2">NBRC 101907</strain>
    </source>
</reference>
<name>A0ABQ4FI86_9ACTN</name>
<protein>
    <submittedName>
        <fullName evidence="1">Uncharacterized protein</fullName>
    </submittedName>
</protein>
<dbReference type="Proteomes" id="UP000651728">
    <property type="component" value="Unassembled WGS sequence"/>
</dbReference>
<dbReference type="RefSeq" id="WP_204287286.1">
    <property type="nucleotide sequence ID" value="NZ_BAABEJ010000019.1"/>
</dbReference>
<comment type="caution">
    <text evidence="1">The sequence shown here is derived from an EMBL/GenBank/DDBJ whole genome shotgun (WGS) entry which is preliminary data.</text>
</comment>
<accession>A0ABQ4FI86</accession>
<evidence type="ECO:0000313" key="1">
    <source>
        <dbReference type="EMBL" id="GIH34478.1"/>
    </source>
</evidence>
<gene>
    <name evidence="1" type="ORF">Mam01_46420</name>
</gene>
<keyword evidence="2" id="KW-1185">Reference proteome</keyword>
<organism evidence="1 2">
    <name type="scientific">Microbispora amethystogenes</name>
    <dbReference type="NCBI Taxonomy" id="1427754"/>
    <lineage>
        <taxon>Bacteria</taxon>
        <taxon>Bacillati</taxon>
        <taxon>Actinomycetota</taxon>
        <taxon>Actinomycetes</taxon>
        <taxon>Streptosporangiales</taxon>
        <taxon>Streptosporangiaceae</taxon>
        <taxon>Microbispora</taxon>
    </lineage>
</organism>
<evidence type="ECO:0000313" key="2">
    <source>
        <dbReference type="Proteomes" id="UP000651728"/>
    </source>
</evidence>
<dbReference type="EMBL" id="BOOB01000036">
    <property type="protein sequence ID" value="GIH34478.1"/>
    <property type="molecule type" value="Genomic_DNA"/>
</dbReference>